<gene>
    <name evidence="2" type="ORF">EV674_1465</name>
</gene>
<name>A0A4R2MWZ3_9BURK</name>
<sequence length="54" mass="6420">MTSSELLERVGDLMNNQYEMLAFREHLEQVVQSFDDEEKRREVSSADLHRSYSL</sequence>
<dbReference type="Proteomes" id="UP000295182">
    <property type="component" value="Unassembled WGS sequence"/>
</dbReference>
<comment type="caution">
    <text evidence="2">The sequence shown here is derived from an EMBL/GenBank/DDBJ whole genome shotgun (WGS) entry which is preliminary data.</text>
</comment>
<accession>A0A4R2MWZ3</accession>
<feature type="region of interest" description="Disordered" evidence="1">
    <location>
        <begin position="35"/>
        <end position="54"/>
    </location>
</feature>
<dbReference type="EMBL" id="SLXH01000046">
    <property type="protein sequence ID" value="TCP11269.1"/>
    <property type="molecule type" value="Genomic_DNA"/>
</dbReference>
<organism evidence="2 3">
    <name type="scientific">Simplicispira metamorpha</name>
    <dbReference type="NCBI Taxonomy" id="80881"/>
    <lineage>
        <taxon>Bacteria</taxon>
        <taxon>Pseudomonadati</taxon>
        <taxon>Pseudomonadota</taxon>
        <taxon>Betaproteobacteria</taxon>
        <taxon>Burkholderiales</taxon>
        <taxon>Comamonadaceae</taxon>
        <taxon>Simplicispira</taxon>
    </lineage>
</organism>
<dbReference type="AlphaFoldDB" id="A0A4R2MWZ3"/>
<evidence type="ECO:0000313" key="3">
    <source>
        <dbReference type="Proteomes" id="UP000295182"/>
    </source>
</evidence>
<evidence type="ECO:0000313" key="2">
    <source>
        <dbReference type="EMBL" id="TCP11269.1"/>
    </source>
</evidence>
<dbReference type="RefSeq" id="WP_157983729.1">
    <property type="nucleotide sequence ID" value="NZ_QXNC01000054.1"/>
</dbReference>
<evidence type="ECO:0000256" key="1">
    <source>
        <dbReference type="SAM" id="MobiDB-lite"/>
    </source>
</evidence>
<reference evidence="2 3" key="1">
    <citation type="submission" date="2019-03" db="EMBL/GenBank/DDBJ databases">
        <title>Genomic Encyclopedia of Type Strains, Phase IV (KMG-IV): sequencing the most valuable type-strain genomes for metagenomic binning, comparative biology and taxonomic classification.</title>
        <authorList>
            <person name="Goeker M."/>
        </authorList>
    </citation>
    <scope>NUCLEOTIDE SEQUENCE [LARGE SCALE GENOMIC DNA]</scope>
    <source>
        <strain evidence="2 3">DSM 1837</strain>
    </source>
</reference>
<feature type="compositionally biased region" description="Basic and acidic residues" evidence="1">
    <location>
        <begin position="37"/>
        <end position="54"/>
    </location>
</feature>
<keyword evidence="3" id="KW-1185">Reference proteome</keyword>
<protein>
    <submittedName>
        <fullName evidence="2">Uncharacterized protein</fullName>
    </submittedName>
</protein>
<proteinExistence type="predicted"/>